<organism evidence="2 3">
    <name type="scientific">Dreissena polymorpha</name>
    <name type="common">Zebra mussel</name>
    <name type="synonym">Mytilus polymorpha</name>
    <dbReference type="NCBI Taxonomy" id="45954"/>
    <lineage>
        <taxon>Eukaryota</taxon>
        <taxon>Metazoa</taxon>
        <taxon>Spiralia</taxon>
        <taxon>Lophotrochozoa</taxon>
        <taxon>Mollusca</taxon>
        <taxon>Bivalvia</taxon>
        <taxon>Autobranchia</taxon>
        <taxon>Heteroconchia</taxon>
        <taxon>Euheterodonta</taxon>
        <taxon>Imparidentia</taxon>
        <taxon>Neoheterodontei</taxon>
        <taxon>Myida</taxon>
        <taxon>Dreissenoidea</taxon>
        <taxon>Dreissenidae</taxon>
        <taxon>Dreissena</taxon>
    </lineage>
</organism>
<dbReference type="InterPro" id="IPR011604">
    <property type="entry name" value="PDDEXK-like_dom_sf"/>
</dbReference>
<accession>A0A9D4HKH8</accession>
<proteinExistence type="predicted"/>
<dbReference type="PANTHER" id="PTHR46609:SF8">
    <property type="entry name" value="YQAJ VIRAL RECOMBINASE DOMAIN-CONTAINING PROTEIN"/>
    <property type="match status" value="1"/>
</dbReference>
<reference evidence="2" key="2">
    <citation type="submission" date="2020-11" db="EMBL/GenBank/DDBJ databases">
        <authorList>
            <person name="McCartney M.A."/>
            <person name="Auch B."/>
            <person name="Kono T."/>
            <person name="Mallez S."/>
            <person name="Becker A."/>
            <person name="Gohl D.M."/>
            <person name="Silverstein K.A.T."/>
            <person name="Koren S."/>
            <person name="Bechman K.B."/>
            <person name="Herman A."/>
            <person name="Abrahante J.E."/>
            <person name="Garbe J."/>
        </authorList>
    </citation>
    <scope>NUCLEOTIDE SEQUENCE</scope>
    <source>
        <strain evidence="2">Duluth1</strain>
        <tissue evidence="2">Whole animal</tissue>
    </source>
</reference>
<dbReference type="EMBL" id="JAIWYP010000013">
    <property type="protein sequence ID" value="KAH3721907.1"/>
    <property type="molecule type" value="Genomic_DNA"/>
</dbReference>
<evidence type="ECO:0000313" key="3">
    <source>
        <dbReference type="Proteomes" id="UP000828390"/>
    </source>
</evidence>
<keyword evidence="3" id="KW-1185">Reference proteome</keyword>
<dbReference type="Proteomes" id="UP000828390">
    <property type="component" value="Unassembled WGS sequence"/>
</dbReference>
<feature type="region of interest" description="Disordered" evidence="1">
    <location>
        <begin position="26"/>
        <end position="50"/>
    </location>
</feature>
<evidence type="ECO:0000313" key="2">
    <source>
        <dbReference type="EMBL" id="KAH3721907.1"/>
    </source>
</evidence>
<dbReference type="InterPro" id="IPR051703">
    <property type="entry name" value="NF-kappa-B_Signaling_Reg"/>
</dbReference>
<protein>
    <submittedName>
        <fullName evidence="2">Uncharacterized protein</fullName>
    </submittedName>
</protein>
<evidence type="ECO:0000256" key="1">
    <source>
        <dbReference type="SAM" id="MobiDB-lite"/>
    </source>
</evidence>
<comment type="caution">
    <text evidence="2">The sequence shown here is derived from an EMBL/GenBank/DDBJ whole genome shotgun (WGS) entry which is preliminary data.</text>
</comment>
<reference evidence="2" key="1">
    <citation type="journal article" date="2019" name="bioRxiv">
        <title>The Genome of the Zebra Mussel, Dreissena polymorpha: A Resource for Invasive Species Research.</title>
        <authorList>
            <person name="McCartney M.A."/>
            <person name="Auch B."/>
            <person name="Kono T."/>
            <person name="Mallez S."/>
            <person name="Zhang Y."/>
            <person name="Obille A."/>
            <person name="Becker A."/>
            <person name="Abrahante J.E."/>
            <person name="Garbe J."/>
            <person name="Badalamenti J.P."/>
            <person name="Herman A."/>
            <person name="Mangelson H."/>
            <person name="Liachko I."/>
            <person name="Sullivan S."/>
            <person name="Sone E.D."/>
            <person name="Koren S."/>
            <person name="Silverstein K.A.T."/>
            <person name="Beckman K.B."/>
            <person name="Gohl D.M."/>
        </authorList>
    </citation>
    <scope>NUCLEOTIDE SEQUENCE</scope>
    <source>
        <strain evidence="2">Duluth1</strain>
        <tissue evidence="2">Whole animal</tissue>
    </source>
</reference>
<dbReference type="Gene3D" id="3.90.320.10">
    <property type="match status" value="1"/>
</dbReference>
<dbReference type="PANTHER" id="PTHR46609">
    <property type="entry name" value="EXONUCLEASE, PHAGE-TYPE/RECB, C-TERMINAL DOMAIN-CONTAINING PROTEIN"/>
    <property type="match status" value="1"/>
</dbReference>
<gene>
    <name evidence="2" type="ORF">DPMN_064856</name>
</gene>
<name>A0A9D4HKH8_DREPO</name>
<sequence>MGVFKGRKRKGLVLASRKRYSLCKKRKKPEFQQRTSERNPGMKRVFTSTPCKTPHNRSFTIFNSPLYKRARLMSPIKQQGGSPFFPKVKQSRKLDFMSERNDSFGRENTNSSLDETYLYSENGFGNSRLMTSFAEGDVASETGSISVIERDITCEEFTADDNTYTLFIDAMKILREQSVDGEIVSFLNLVSSRRFPLDNVAFQLFLDVVKWFDCEDVRTMRYNDTTMKFFWLGKRLFGGRFLRFMAGPKHETSILQGHSQLHPSSSKINFACPSNSVLSQFNPLGFELNCDVSTGLIDHMLDLVAKNSKETISYVLMFDGKKIKRGADADLLGFEKEPLSEKKLKFDSDIAIVSTMLQKSKEIEALMECGKSINDKVTSDLFQEIMKCFKVVSKHLMALRQLKKNKEMALHKYKEKIHKNSSLAKTFEYAIDSCKTTLYLIDNCVASLLDVQFVICKTGAYINGCLKLFPRHRGESVNVNNLDNVKMLKIEQADNLPTEQVKQKTERWYKDRHEMKITGSTVYSAIGLDGLKRCQSHFDGIISGVHSDDSTEAQKKAMNHGIASETHEIATLAGIVMPFLFPNSIYCEEGYYIENKMMVSPDGSLRDNTGLNVECAFEGKAPLNEIVMRCLQHYSVPARYIPQTVLEAKVTGSTNGTIYMCWTSESTTVFKVPFNKQICSSIEKNARDIYTADVPKRPTRIPIETKVLKEHIKTHAKNCEYLGEFPSLFGTNVENSHSEQLKMNDSKSFSYKELITSLDKCLQTLNDVYNLQRMYASQVLVYLLADLDRLWKPELPHAVPVMYCYRGYSLPMDIARKLIEHCIHACIQRGLHVPVVSSDGEFVQLMVQGKNGQPLTTHQLSKQVWTEVCKLKKNEILKLISSVNIAHRIYTDDNGRSFIESINNGFKLKTPRDYMKTNVKRSRCSFVSTQNEDHCDKQQSNNDHTIEPFNDLADHTMSNTNAHNIPDCDDTIPYEFEETLREMQNKSQCYVLTLNDGKEICYLLKQNNHMKWVNKTPEQMVDMLMTNPSQLLKNELLDVSKYLNLKLIGTENELKIKNVTKCYLLTQLRNLLGSDMEEENKITRPKRTQTVKQPKALKTIAMSVLRKPNYPKQALNIAYATYIWPEKLTNWKSNGKVANRIKVCGPQENDDVYFEPYYLPEFDSNMDDFRIYAYDKTHLGTNLRKALCLDKISGISVDAWAYVSKTKPDVLHPSVIEVTDGKILDQMKELLAKTMVSIAVEEEMTKGGFIKEAELCKLIREGLFEADDMPGIPAFERCKRRLALIEWLNKDVNFGAFPPYGNYIKGMSHILYEGLRTSQEGKLYLYALANSGTYCVRAPNTLCSESFFSSMQETDPWGQGILSSSGVQKHISDFTTITSMKMEDSRNIFIKTKRDAAYPNPTVDMPTSPTSVANPVERRPEVVCNCRENRYIQCIVPRDHYFDTQARARLLKKEKIYQPSSSSTVRGEQPIRAQYGYKINEAKMLPSKRIGIYRVGDHDFDSNA</sequence>